<name>A0A409WAC1_PSICY</name>
<feature type="non-terminal residue" evidence="1">
    <location>
        <position position="88"/>
    </location>
</feature>
<dbReference type="InParanoid" id="A0A409WAC1"/>
<evidence type="ECO:0008006" key="3">
    <source>
        <dbReference type="Google" id="ProtNLM"/>
    </source>
</evidence>
<proteinExistence type="predicted"/>
<comment type="caution">
    <text evidence="1">The sequence shown here is derived from an EMBL/GenBank/DDBJ whole genome shotgun (WGS) entry which is preliminary data.</text>
</comment>
<dbReference type="AlphaFoldDB" id="A0A409WAC1"/>
<sequence>MSIIANDPMKAIAPDYSFPGFEALCNSQKSTVPGSTDMDMVATLMAIWKATNDVEKIMWQAQLNEDILRKEDQARLDQSAVTTSSLYS</sequence>
<reference evidence="1 2" key="1">
    <citation type="journal article" date="2018" name="Evol. Lett.">
        <title>Horizontal gene cluster transfer increased hallucinogenic mushroom diversity.</title>
        <authorList>
            <person name="Reynolds H.T."/>
            <person name="Vijayakumar V."/>
            <person name="Gluck-Thaler E."/>
            <person name="Korotkin H.B."/>
            <person name="Matheny P.B."/>
            <person name="Slot J.C."/>
        </authorList>
    </citation>
    <scope>NUCLEOTIDE SEQUENCE [LARGE SCALE GENOMIC DNA]</scope>
    <source>
        <strain evidence="1 2">2631</strain>
    </source>
</reference>
<evidence type="ECO:0000313" key="2">
    <source>
        <dbReference type="Proteomes" id="UP000283269"/>
    </source>
</evidence>
<dbReference type="EMBL" id="NHYD01003616">
    <property type="protein sequence ID" value="PPQ75441.1"/>
    <property type="molecule type" value="Genomic_DNA"/>
</dbReference>
<dbReference type="OrthoDB" id="2688210at2759"/>
<organism evidence="1 2">
    <name type="scientific">Psilocybe cyanescens</name>
    <dbReference type="NCBI Taxonomy" id="93625"/>
    <lineage>
        <taxon>Eukaryota</taxon>
        <taxon>Fungi</taxon>
        <taxon>Dikarya</taxon>
        <taxon>Basidiomycota</taxon>
        <taxon>Agaricomycotina</taxon>
        <taxon>Agaricomycetes</taxon>
        <taxon>Agaricomycetidae</taxon>
        <taxon>Agaricales</taxon>
        <taxon>Agaricineae</taxon>
        <taxon>Strophariaceae</taxon>
        <taxon>Psilocybe</taxon>
    </lineage>
</organism>
<gene>
    <name evidence="1" type="ORF">CVT25_008072</name>
</gene>
<evidence type="ECO:0000313" key="1">
    <source>
        <dbReference type="EMBL" id="PPQ75441.1"/>
    </source>
</evidence>
<accession>A0A409WAC1</accession>
<protein>
    <recommendedName>
        <fullName evidence="3">HMG box domain-containing protein</fullName>
    </recommendedName>
</protein>
<dbReference type="Proteomes" id="UP000283269">
    <property type="component" value="Unassembled WGS sequence"/>
</dbReference>
<keyword evidence="2" id="KW-1185">Reference proteome</keyword>